<evidence type="ECO:0000256" key="1">
    <source>
        <dbReference type="SAM" id="Phobius"/>
    </source>
</evidence>
<feature type="transmembrane region" description="Helical" evidence="1">
    <location>
        <begin position="200"/>
        <end position="224"/>
    </location>
</feature>
<keyword evidence="1" id="KW-1133">Transmembrane helix</keyword>
<proteinExistence type="predicted"/>
<feature type="transmembrane region" description="Helical" evidence="1">
    <location>
        <begin position="124"/>
        <end position="143"/>
    </location>
</feature>
<accession>A0A381TI96</accession>
<feature type="transmembrane region" description="Helical" evidence="1">
    <location>
        <begin position="278"/>
        <end position="298"/>
    </location>
</feature>
<name>A0A381TI96_9ZZZZ</name>
<dbReference type="PANTHER" id="PTHR38095:SF2">
    <property type="entry name" value="ANAEROBIC DIMETHYL SULFOXIDE REDUCTASE CHAIN C"/>
    <property type="match status" value="1"/>
</dbReference>
<keyword evidence="1" id="KW-0472">Membrane</keyword>
<feature type="transmembrane region" description="Helical" evidence="1">
    <location>
        <begin position="244"/>
        <end position="266"/>
    </location>
</feature>
<feature type="transmembrane region" description="Helical" evidence="1">
    <location>
        <begin position="155"/>
        <end position="179"/>
    </location>
</feature>
<dbReference type="GO" id="GO:0009389">
    <property type="term" value="F:dimethyl sulfoxide reductase activity"/>
    <property type="evidence" value="ECO:0007669"/>
    <property type="project" value="TreeGrafter"/>
</dbReference>
<feature type="transmembrane region" description="Helical" evidence="1">
    <location>
        <begin position="6"/>
        <end position="25"/>
    </location>
</feature>
<reference evidence="2" key="1">
    <citation type="submission" date="2018-05" db="EMBL/GenBank/DDBJ databases">
        <authorList>
            <person name="Lanie J.A."/>
            <person name="Ng W.-L."/>
            <person name="Kazmierczak K.M."/>
            <person name="Andrzejewski T.M."/>
            <person name="Davidsen T.M."/>
            <person name="Wayne K.J."/>
            <person name="Tettelin H."/>
            <person name="Glass J.I."/>
            <person name="Rusch D."/>
            <person name="Podicherti R."/>
            <person name="Tsui H.-C.T."/>
            <person name="Winkler M.E."/>
        </authorList>
    </citation>
    <scope>NUCLEOTIDE SEQUENCE</scope>
</reference>
<dbReference type="AlphaFoldDB" id="A0A381TI96"/>
<dbReference type="InterPro" id="IPR007059">
    <property type="entry name" value="DmsC"/>
</dbReference>
<gene>
    <name evidence="2" type="ORF">METZ01_LOCUS68689</name>
</gene>
<feature type="transmembrane region" description="Helical" evidence="1">
    <location>
        <begin position="96"/>
        <end position="112"/>
    </location>
</feature>
<dbReference type="GO" id="GO:0005886">
    <property type="term" value="C:plasma membrane"/>
    <property type="evidence" value="ECO:0007669"/>
    <property type="project" value="TreeGrafter"/>
</dbReference>
<dbReference type="GO" id="GO:0009390">
    <property type="term" value="C:dimethyl sulfoxide reductase complex"/>
    <property type="evidence" value="ECO:0007669"/>
    <property type="project" value="TreeGrafter"/>
</dbReference>
<sequence length="307" mass="32225">MDTREWALVIFTLLSQAAVGAFLTLQVLRSPLAPSGAGALTSPGPGEGGVRRAGPSIAVLVVLSAGFFAALFHLATPLTAVRAVVNFASSWLSREIVFGGLFAGLLAALVAVEYSGRAFRWHRVLAGATAGAALAFLYSQIRIYMLPAQPAWNTLATPAAFSATALRLGILGVAVGVVARGMQPDELGRFDAPSWRTLRGLAAAGIVVLVAELLVLPLQLGSLIGDPSQAAVASAQRLTDDFGWVLVLRLVLLCIGVAALGWLLIGQKSPDAHRLARKLTIASFWVVLLSELCGRFLFYATAMRVGI</sequence>
<keyword evidence="1" id="KW-0812">Transmembrane</keyword>
<dbReference type="PANTHER" id="PTHR38095">
    <property type="entry name" value="ANAEROBIC DIMETHYL SULFOXIDE REDUCTASE CHAIN YNFH"/>
    <property type="match status" value="1"/>
</dbReference>
<organism evidence="2">
    <name type="scientific">marine metagenome</name>
    <dbReference type="NCBI Taxonomy" id="408172"/>
    <lineage>
        <taxon>unclassified sequences</taxon>
        <taxon>metagenomes</taxon>
        <taxon>ecological metagenomes</taxon>
    </lineage>
</organism>
<protein>
    <submittedName>
        <fullName evidence="2">Uncharacterized protein</fullName>
    </submittedName>
</protein>
<dbReference type="EMBL" id="UINC01004643">
    <property type="protein sequence ID" value="SVA15835.1"/>
    <property type="molecule type" value="Genomic_DNA"/>
</dbReference>
<dbReference type="Pfam" id="PF04976">
    <property type="entry name" value="DmsC"/>
    <property type="match status" value="1"/>
</dbReference>
<evidence type="ECO:0000313" key="2">
    <source>
        <dbReference type="EMBL" id="SVA15835.1"/>
    </source>
</evidence>
<dbReference type="GO" id="GO:0019645">
    <property type="term" value="P:anaerobic electron transport chain"/>
    <property type="evidence" value="ECO:0007669"/>
    <property type="project" value="InterPro"/>
</dbReference>
<feature type="transmembrane region" description="Helical" evidence="1">
    <location>
        <begin position="57"/>
        <end position="76"/>
    </location>
</feature>